<reference evidence="1" key="1">
    <citation type="journal article" date="2020" name="Int. J. Syst. Evol. Microbiol.">
        <title>Aquipluma nitroreducens gen. nov. sp. nov., a novel facultatively anaerobic bacterium isolated from a freshwater lake.</title>
        <authorList>
            <person name="Watanabe M."/>
            <person name="Kojima H."/>
            <person name="Fukui M."/>
        </authorList>
    </citation>
    <scope>NUCLEOTIDE SEQUENCE</scope>
    <source>
        <strain evidence="1">MeG22</strain>
    </source>
</reference>
<dbReference type="Proteomes" id="UP001193389">
    <property type="component" value="Chromosome"/>
</dbReference>
<dbReference type="AlphaFoldDB" id="A0A5K7SCD9"/>
<accession>A0A5K7SCD9</accession>
<sequence length="59" mass="6634">MVFRFYKLTKLVCTNPLLEIAILPVCDGDYTADIENTFYGLLALGVVYVCCDGWSSSYQ</sequence>
<organism evidence="1 2">
    <name type="scientific">Aquipluma nitroreducens</name>
    <dbReference type="NCBI Taxonomy" id="2010828"/>
    <lineage>
        <taxon>Bacteria</taxon>
        <taxon>Pseudomonadati</taxon>
        <taxon>Bacteroidota</taxon>
        <taxon>Bacteroidia</taxon>
        <taxon>Marinilabiliales</taxon>
        <taxon>Prolixibacteraceae</taxon>
        <taxon>Aquipluma</taxon>
    </lineage>
</organism>
<evidence type="ECO:0000313" key="2">
    <source>
        <dbReference type="Proteomes" id="UP001193389"/>
    </source>
</evidence>
<name>A0A5K7SCD9_9BACT</name>
<dbReference type="RefSeq" id="WP_318347505.1">
    <property type="nucleotide sequence ID" value="NZ_AP018694.1"/>
</dbReference>
<proteinExistence type="predicted"/>
<protein>
    <submittedName>
        <fullName evidence="1">Uncharacterized protein</fullName>
    </submittedName>
</protein>
<evidence type="ECO:0000313" key="1">
    <source>
        <dbReference type="EMBL" id="BBE19240.1"/>
    </source>
</evidence>
<gene>
    <name evidence="1" type="ORF">AQPE_3416</name>
</gene>
<dbReference type="KEGG" id="anf:AQPE_3416"/>
<keyword evidence="2" id="KW-1185">Reference proteome</keyword>
<dbReference type="EMBL" id="AP018694">
    <property type="protein sequence ID" value="BBE19240.1"/>
    <property type="molecule type" value="Genomic_DNA"/>
</dbReference>